<evidence type="ECO:0000256" key="2">
    <source>
        <dbReference type="SAM" id="MobiDB-lite"/>
    </source>
</evidence>
<protein>
    <submittedName>
        <fullName evidence="3">Uncharacterized protein</fullName>
    </submittedName>
</protein>
<evidence type="ECO:0000313" key="4">
    <source>
        <dbReference type="Proteomes" id="UP000326939"/>
    </source>
</evidence>
<dbReference type="AlphaFoldDB" id="A0A5N5JTZ9"/>
<accession>A0A5N5JTZ9</accession>
<organism evidence="3 4">
    <name type="scientific">Salix brachista</name>
    <dbReference type="NCBI Taxonomy" id="2182728"/>
    <lineage>
        <taxon>Eukaryota</taxon>
        <taxon>Viridiplantae</taxon>
        <taxon>Streptophyta</taxon>
        <taxon>Embryophyta</taxon>
        <taxon>Tracheophyta</taxon>
        <taxon>Spermatophyta</taxon>
        <taxon>Magnoliopsida</taxon>
        <taxon>eudicotyledons</taxon>
        <taxon>Gunneridae</taxon>
        <taxon>Pentapetalae</taxon>
        <taxon>rosids</taxon>
        <taxon>fabids</taxon>
        <taxon>Malpighiales</taxon>
        <taxon>Salicaceae</taxon>
        <taxon>Saliceae</taxon>
        <taxon>Salix</taxon>
    </lineage>
</organism>
<keyword evidence="4" id="KW-1185">Reference proteome</keyword>
<dbReference type="InterPro" id="IPR000358">
    <property type="entry name" value="RNR_small_fam"/>
</dbReference>
<dbReference type="Pfam" id="PF00268">
    <property type="entry name" value="Ribonuc_red_sm"/>
    <property type="match status" value="1"/>
</dbReference>
<dbReference type="PANTHER" id="PTHR23409">
    <property type="entry name" value="RIBONUCLEOSIDE-DIPHOSPHATE REDUCTASE SMALL CHAIN"/>
    <property type="match status" value="1"/>
</dbReference>
<dbReference type="PROSITE" id="PS00368">
    <property type="entry name" value="RIBORED_SMALL"/>
    <property type="match status" value="1"/>
</dbReference>
<dbReference type="PANTHER" id="PTHR23409:SF18">
    <property type="entry name" value="RIBONUCLEOSIDE-DIPHOSPHATE REDUCTASE SUBUNIT M2"/>
    <property type="match status" value="1"/>
</dbReference>
<sequence>MPAIPEEPLLAENPDRFCMFPIQYPSIWEMYKKAEASFWTAEEVDLSSDQRHWENLTPDEKHFISHVLAFFAASDGIVLENIAGRFMKEVQVSEARAFYGFQIAIENIHSEMYSLLLETYIKDSTEKNRLFHAIETVPCVAKKAEWALRWIDGSETFAERLIAFACVEGIFFSGSFCAIFWLKKRGLMPGLTFSNELISRDEGLHCDFACLLYSLLRNKLSEERVKGIVKEAVVIEREFVVDSLPCALVGMNGELMSQYIEFVADRLLGALGEVSSSSMAASPLQSSGMLSREQLLYLFNSFSQLTSQPDVKKRIADAVNDKQEAVAATTAIQESIFLEMGVGESVPFVSLVSLNFSIYSSKWGLLIFKMLGIGTLAKQRDPSFGISCLGKVNAVYENDQDLMICFYKFVAKDNTNGDYEIKMIDNSNALDNKLNWSRVRDSVHKFRTCEEMACNEAEHGPDEFAEKMHYQQKLQEQQLEMLKYMRKLHLDDQSAILEKLRQEMENANFEDEASVLSPEQIQESVQRRVSPLFQPR</sequence>
<dbReference type="GO" id="GO:0016491">
    <property type="term" value="F:oxidoreductase activity"/>
    <property type="evidence" value="ECO:0007669"/>
    <property type="project" value="InterPro"/>
</dbReference>
<evidence type="ECO:0000313" key="3">
    <source>
        <dbReference type="EMBL" id="KAB5520933.1"/>
    </source>
</evidence>
<evidence type="ECO:0000256" key="1">
    <source>
        <dbReference type="ARBA" id="ARBA00009303"/>
    </source>
</evidence>
<comment type="similarity">
    <text evidence="1">Belongs to the ribonucleoside diphosphate reductase small chain family.</text>
</comment>
<gene>
    <name evidence="3" type="ORF">DKX38_025252</name>
</gene>
<dbReference type="InterPro" id="IPR030475">
    <property type="entry name" value="RNR_small_AS"/>
</dbReference>
<dbReference type="CDD" id="cd01049">
    <property type="entry name" value="RNRR2"/>
    <property type="match status" value="1"/>
</dbReference>
<dbReference type="Proteomes" id="UP000326939">
    <property type="component" value="Chromosome 16"/>
</dbReference>
<proteinExistence type="inferred from homology"/>
<dbReference type="InterPro" id="IPR033909">
    <property type="entry name" value="RNR_small"/>
</dbReference>
<comment type="caution">
    <text evidence="3">The sequence shown here is derived from an EMBL/GenBank/DDBJ whole genome shotgun (WGS) entry which is preliminary data.</text>
</comment>
<dbReference type="SUPFAM" id="SSF47240">
    <property type="entry name" value="Ferritin-like"/>
    <property type="match status" value="1"/>
</dbReference>
<dbReference type="Gene3D" id="1.10.620.20">
    <property type="entry name" value="Ribonucleotide Reductase, subunit A"/>
    <property type="match status" value="1"/>
</dbReference>
<feature type="region of interest" description="Disordered" evidence="2">
    <location>
        <begin position="509"/>
        <end position="536"/>
    </location>
</feature>
<dbReference type="EMBL" id="VDCV01000016">
    <property type="protein sequence ID" value="KAB5520933.1"/>
    <property type="molecule type" value="Genomic_DNA"/>
</dbReference>
<dbReference type="GO" id="GO:0009263">
    <property type="term" value="P:deoxyribonucleotide biosynthetic process"/>
    <property type="evidence" value="ECO:0007669"/>
    <property type="project" value="InterPro"/>
</dbReference>
<name>A0A5N5JTZ9_9ROSI</name>
<dbReference type="InterPro" id="IPR012348">
    <property type="entry name" value="RNR-like"/>
</dbReference>
<dbReference type="InterPro" id="IPR009078">
    <property type="entry name" value="Ferritin-like_SF"/>
</dbReference>
<reference evidence="4" key="1">
    <citation type="journal article" date="2019" name="Gigascience">
        <title>De novo genome assembly of the endangered Acer yangbiense, a plant species with extremely small populations endemic to Yunnan Province, China.</title>
        <authorList>
            <person name="Yang J."/>
            <person name="Wariss H.M."/>
            <person name="Tao L."/>
            <person name="Zhang R."/>
            <person name="Yun Q."/>
            <person name="Hollingsworth P."/>
            <person name="Dao Z."/>
            <person name="Luo G."/>
            <person name="Guo H."/>
            <person name="Ma Y."/>
            <person name="Sun W."/>
        </authorList>
    </citation>
    <scope>NUCLEOTIDE SEQUENCE [LARGE SCALE GENOMIC DNA]</scope>
    <source>
        <strain evidence="4">cv. br00</strain>
    </source>
</reference>